<accession>Q5DYA4</accession>
<dbReference type="InterPro" id="IPR050678">
    <property type="entry name" value="DNA_Partitioning_ATPase"/>
</dbReference>
<dbReference type="STRING" id="312309.VF_A1172"/>
<dbReference type="Pfam" id="PF13614">
    <property type="entry name" value="AAA_31"/>
    <property type="match status" value="1"/>
</dbReference>
<dbReference type="KEGG" id="vfi:VF_A1172"/>
<dbReference type="PATRIC" id="fig|312309.11.peg.3771"/>
<organism evidence="2 3">
    <name type="scientific">Aliivibrio fischeri (strain ATCC 700601 / ES114)</name>
    <name type="common">Vibrio fischeri</name>
    <dbReference type="NCBI Taxonomy" id="312309"/>
    <lineage>
        <taxon>Bacteria</taxon>
        <taxon>Pseudomonadati</taxon>
        <taxon>Pseudomonadota</taxon>
        <taxon>Gammaproteobacteria</taxon>
        <taxon>Vibrionales</taxon>
        <taxon>Vibrionaceae</taxon>
        <taxon>Aliivibrio</taxon>
    </lineage>
</organism>
<dbReference type="Proteomes" id="UP000000537">
    <property type="component" value="Chromosome II"/>
</dbReference>
<dbReference type="PANTHER" id="PTHR13696:SF98">
    <property type="entry name" value="PLASMID PARTITION PROTEIN A"/>
    <property type="match status" value="1"/>
</dbReference>
<dbReference type="HOGENOM" id="CLU_037612_9_2_6"/>
<dbReference type="EMBL" id="CP000021">
    <property type="protein sequence ID" value="AAW88242.1"/>
    <property type="molecule type" value="Genomic_DNA"/>
</dbReference>
<dbReference type="SUPFAM" id="SSF52540">
    <property type="entry name" value="P-loop containing nucleoside triphosphate hydrolases"/>
    <property type="match status" value="1"/>
</dbReference>
<proteinExistence type="predicted"/>
<dbReference type="EnsemblBacteria" id="AAW88242">
    <property type="protein sequence ID" value="AAW88242"/>
    <property type="gene ID" value="VF_A1172"/>
</dbReference>
<dbReference type="eggNOG" id="COG1192">
    <property type="taxonomic scope" value="Bacteria"/>
</dbReference>
<evidence type="ECO:0000313" key="3">
    <source>
        <dbReference type="Proteomes" id="UP000000537"/>
    </source>
</evidence>
<dbReference type="Gene3D" id="1.10.1660.30">
    <property type="match status" value="1"/>
</dbReference>
<dbReference type="PANTHER" id="PTHR13696">
    <property type="entry name" value="P-LOOP CONTAINING NUCLEOSIDE TRIPHOSPHATE HYDROLASE"/>
    <property type="match status" value="1"/>
</dbReference>
<keyword evidence="3" id="KW-1185">Reference proteome</keyword>
<evidence type="ECO:0000313" key="2">
    <source>
        <dbReference type="EMBL" id="AAW88242.1"/>
    </source>
</evidence>
<dbReference type="CDD" id="cd02042">
    <property type="entry name" value="ParAB_family"/>
    <property type="match status" value="1"/>
</dbReference>
<gene>
    <name evidence="2" type="ordered locus">VF_A1172</name>
</gene>
<dbReference type="InterPro" id="IPR025669">
    <property type="entry name" value="AAA_dom"/>
</dbReference>
<name>Q5DYA4_ALIF1</name>
<feature type="domain" description="AAA" evidence="1">
    <location>
        <begin position="114"/>
        <end position="288"/>
    </location>
</feature>
<protein>
    <submittedName>
        <fullName evidence="2">ParA family protein</fullName>
    </submittedName>
</protein>
<dbReference type="AlphaFoldDB" id="Q5DYA4"/>
<dbReference type="Gene3D" id="3.40.50.300">
    <property type="entry name" value="P-loop containing nucleotide triphosphate hydrolases"/>
    <property type="match status" value="1"/>
</dbReference>
<reference evidence="2 3" key="1">
    <citation type="journal article" date="2005" name="Proc. Natl. Acad. Sci. U.S.A.">
        <title>Complete genome sequence of Vibrio fischeri: a symbiotic bacterium with pathogenic congeners.</title>
        <authorList>
            <person name="Ruby E.G."/>
            <person name="Urbanowski M."/>
            <person name="Campbell J."/>
            <person name="Dunn A."/>
            <person name="Faini M."/>
            <person name="Gunsalus R."/>
            <person name="Lostroh P."/>
            <person name="Lupp C."/>
            <person name="McCann J."/>
            <person name="Millikan D."/>
            <person name="Schaefer A."/>
            <person name="Stabb E."/>
            <person name="Stevens A."/>
            <person name="Visick K."/>
            <person name="Whistler C."/>
            <person name="Greenberg E.P."/>
        </authorList>
    </citation>
    <scope>NUCLEOTIDE SEQUENCE [LARGE SCALE GENOMIC DNA]</scope>
    <source>
        <strain evidence="3">ATCC 700601 / ES114</strain>
    </source>
</reference>
<dbReference type="OrthoDB" id="6289637at2"/>
<dbReference type="InterPro" id="IPR027417">
    <property type="entry name" value="P-loop_NTPase"/>
</dbReference>
<sequence>MANIMNREQTIANLAALAEQTQQVQSDRIELVLEERNNEHFPPMSKAMMETRSGLTRRKLDEAITRLESEGHQFTKNNANHYSISLTEAHMLMDAAGVPTFHEQKKNANNKPWVVNVQNQKGGTGKSMTAVHLAACLALNLEKRYRICLIDLDPQGSLRLFLNPQISVSEQDTIYSAVDIMLDNVPEGEVIDGEFMAKNVLLNTQYPNLKTISAFPEDAMFNAEAWQDLSTNGSLDIVKLLKEKVIDPIADQFDVIMIDTGPHVDPLVWNAMYASNSLLIPCAAKRLDWASTVNFFQHLPTVYEMFPEDWHGLEFVRLMPTMFEDDNKKQVSVLTEMNYLLADQVMMATIPRSRAFEICADTYSTVFDLTAADFEGGKKTLAVAQDAVKKSALEFERVLHSHWNSLNKGEY</sequence>
<reference evidence="2 3" key="2">
    <citation type="journal article" date="2008" name="BMC Genomics">
        <title>Comparative genomics-based investigation of resequencing targets in Vibrio fischeri: focus on point miscalls and artefactual expansions.</title>
        <authorList>
            <person name="Mandel M.J."/>
            <person name="Stabb E.V."/>
            <person name="Ruby E.G."/>
        </authorList>
    </citation>
    <scope>NUCLEOTIDE SEQUENCE [LARGE SCALE GENOMIC DNA]</scope>
    <source>
        <strain evidence="3">ATCC 700601 / ES114</strain>
    </source>
</reference>
<evidence type="ECO:0000259" key="1">
    <source>
        <dbReference type="Pfam" id="PF13614"/>
    </source>
</evidence>